<dbReference type="Pfam" id="PF22352">
    <property type="entry name" value="K319L-like_PKD"/>
    <property type="match status" value="1"/>
</dbReference>
<evidence type="ECO:0000313" key="1">
    <source>
        <dbReference type="EMBL" id="ALA57762.1"/>
    </source>
</evidence>
<protein>
    <recommendedName>
        <fullName evidence="3">BIG2 domain-containing protein</fullName>
    </recommendedName>
</protein>
<dbReference type="EMBL" id="CP011801">
    <property type="protein sequence ID" value="ALA57762.1"/>
    <property type="molecule type" value="Genomic_DNA"/>
</dbReference>
<dbReference type="Gene3D" id="2.60.40.10">
    <property type="entry name" value="Immunoglobulins"/>
    <property type="match status" value="1"/>
</dbReference>
<dbReference type="Proteomes" id="UP000069205">
    <property type="component" value="Chromosome"/>
</dbReference>
<dbReference type="InterPro" id="IPR013783">
    <property type="entry name" value="Ig-like_fold"/>
</dbReference>
<dbReference type="STRING" id="42253.NITMOv2_1334"/>
<gene>
    <name evidence="1" type="ORF">NITMOv2_1334</name>
</gene>
<name>A0A0K2GAZ2_NITMO</name>
<dbReference type="AlphaFoldDB" id="A0A0K2GAZ2"/>
<sequence>MQIDCSEVPSAARWLPAIGLVFCAAASAQALSLTAPRDGAHVRSGAEIRVSVGRDDAANLRHVRYFWLRLGEESVAAHQADPAEFHPVNGEGQLEGTVTVPREAIGDMRLLAVGDVVRGRLAGHQDFDEVVIHVEPQARLSTIEFAVDKPWRLDTLGKRLSVPVFGQFEDGLARPLQGQGTGSTFHSSDERIVRVTPQGEIQVAGNGKAAITVLSRGQEGRLAVVVEAEDTANRPPEAVAPTSLIAKPGAVVTLNGLKSRDPDGDPLLFRWKQVRGNKVDLTAPNEATTSFVAPHVAERRLLQFHLVVTDLYGPDTVKGADSEPAVVDVWITP</sequence>
<dbReference type="InterPro" id="IPR008964">
    <property type="entry name" value="Invasin/intimin_cell_adhesion"/>
</dbReference>
<accession>A0A0K2GAZ2</accession>
<keyword evidence="2" id="KW-1185">Reference proteome</keyword>
<dbReference type="KEGG" id="nmv:NITMOv2_1334"/>
<dbReference type="SUPFAM" id="SSF49373">
    <property type="entry name" value="Invasin/intimin cell-adhesion fragments"/>
    <property type="match status" value="1"/>
</dbReference>
<evidence type="ECO:0000313" key="2">
    <source>
        <dbReference type="Proteomes" id="UP000069205"/>
    </source>
</evidence>
<reference evidence="1 2" key="1">
    <citation type="journal article" date="2015" name="Proc. Natl. Acad. Sci. U.S.A.">
        <title>Expanded metabolic versatility of ubiquitous nitrite-oxidizing bacteria from the genus Nitrospira.</title>
        <authorList>
            <person name="Koch H."/>
            <person name="Lucker S."/>
            <person name="Albertsen M."/>
            <person name="Kitzinger K."/>
            <person name="Herbold C."/>
            <person name="Spieck E."/>
            <person name="Nielsen P.H."/>
            <person name="Wagner M."/>
            <person name="Daims H."/>
        </authorList>
    </citation>
    <scope>NUCLEOTIDE SEQUENCE [LARGE SCALE GENOMIC DNA]</scope>
    <source>
        <strain evidence="1 2">NSP M-1</strain>
    </source>
</reference>
<dbReference type="PATRIC" id="fig|42253.5.peg.1312"/>
<proteinExistence type="predicted"/>
<organism evidence="1 2">
    <name type="scientific">Nitrospira moscoviensis</name>
    <dbReference type="NCBI Taxonomy" id="42253"/>
    <lineage>
        <taxon>Bacteria</taxon>
        <taxon>Pseudomonadati</taxon>
        <taxon>Nitrospirota</taxon>
        <taxon>Nitrospiria</taxon>
        <taxon>Nitrospirales</taxon>
        <taxon>Nitrospiraceae</taxon>
        <taxon>Nitrospira</taxon>
    </lineage>
</organism>
<evidence type="ECO:0008006" key="3">
    <source>
        <dbReference type="Google" id="ProtNLM"/>
    </source>
</evidence>